<organism evidence="1 2">
    <name type="scientific">Desulforhopalus singaporensis</name>
    <dbReference type="NCBI Taxonomy" id="91360"/>
    <lineage>
        <taxon>Bacteria</taxon>
        <taxon>Pseudomonadati</taxon>
        <taxon>Thermodesulfobacteriota</taxon>
        <taxon>Desulfobulbia</taxon>
        <taxon>Desulfobulbales</taxon>
        <taxon>Desulfocapsaceae</taxon>
        <taxon>Desulforhopalus</taxon>
    </lineage>
</organism>
<sequence>LYRHLGYHYYVVFSLSVTVAERLHNTRANSRSFNHCRCRQINRSVPPFRTSVALPFGVALLVVIVSCCQSQLYASEIQTVYPLRSTGQNLLTNPLTAGLSPDSSQSQDIPAHDAPIGWQKGDGETIHDSVLFFQPSPVDSAGTIGITGGTDRQGVWQTPIEPCKPGRKYLFTAQFYRSQNALDGSYPEISLWGERTLLNTHWQTGRYQPLFAYQVCPEHTPDGDRMFKFINYYPGTTFQMRYPQLTLVETVAPTSNPEPDNDFFAIGAFGATAENLVEIKKIGFNSAVIGLNEESVAACIENNLHCTLNVPRQLDELAVKLEPVADKITTNRFAFYVNDEPGIHSFPVGRAIEIQRYLKKRFPGHFTTMAIVRPQVISAYQDGADYFMLDQYPVPNMPMTWLSDSIDTGADQVGSDRLQAVVQAFGGSGSAKHGWPRLPGFEEMNNLAYLAIIHGVRGLYFFTYPVITAADQGKKDISLLTRRLNGMRSWLSQKNDPEPVHLKMISKYRYDPQGRPGVHCTSKEQHHTKMLICANTLSTYVEAAIDSPRPGSLLWQDYFTGDRYHASLDTLYHRFAPLEVLVLIEQ</sequence>
<gene>
    <name evidence="1" type="ORF">SAMN05660330_03792</name>
</gene>
<evidence type="ECO:0008006" key="3">
    <source>
        <dbReference type="Google" id="ProtNLM"/>
    </source>
</evidence>
<keyword evidence="2" id="KW-1185">Reference proteome</keyword>
<feature type="non-terminal residue" evidence="1">
    <location>
        <position position="1"/>
    </location>
</feature>
<accession>A0A1H0UZV6</accession>
<dbReference type="RefSeq" id="WP_218121846.1">
    <property type="nucleotide sequence ID" value="NZ_FNJI01000037.1"/>
</dbReference>
<dbReference type="STRING" id="91360.SAMN05660330_03792"/>
<evidence type="ECO:0000313" key="1">
    <source>
        <dbReference type="EMBL" id="SDP71376.1"/>
    </source>
</evidence>
<dbReference type="AlphaFoldDB" id="A0A1H0UZV6"/>
<dbReference type="Proteomes" id="UP000199073">
    <property type="component" value="Unassembled WGS sequence"/>
</dbReference>
<protein>
    <recommendedName>
        <fullName evidence="3">Glycoside hydrolase family 42 N-terminal domain-containing protein</fullName>
    </recommendedName>
</protein>
<dbReference type="EMBL" id="FNJI01000037">
    <property type="protein sequence ID" value="SDP71376.1"/>
    <property type="molecule type" value="Genomic_DNA"/>
</dbReference>
<evidence type="ECO:0000313" key="2">
    <source>
        <dbReference type="Proteomes" id="UP000199073"/>
    </source>
</evidence>
<name>A0A1H0UZV6_9BACT</name>
<proteinExistence type="predicted"/>
<reference evidence="1 2" key="1">
    <citation type="submission" date="2016-10" db="EMBL/GenBank/DDBJ databases">
        <authorList>
            <person name="de Groot N.N."/>
        </authorList>
    </citation>
    <scope>NUCLEOTIDE SEQUENCE [LARGE SCALE GENOMIC DNA]</scope>
    <source>
        <strain evidence="1 2">DSM 12130</strain>
    </source>
</reference>